<gene>
    <name evidence="6" type="ORF">ACFFI0_14430</name>
</gene>
<keyword evidence="1 3" id="KW-0597">Phosphoprotein</keyword>
<dbReference type="PANTHER" id="PTHR43214:SF43">
    <property type="entry name" value="TWO-COMPONENT RESPONSE REGULATOR"/>
    <property type="match status" value="1"/>
</dbReference>
<dbReference type="Proteomes" id="UP001589774">
    <property type="component" value="Unassembled WGS sequence"/>
</dbReference>
<accession>A0ABV6HLP4</accession>
<dbReference type="InterPro" id="IPR058245">
    <property type="entry name" value="NreC/VraR/RcsB-like_REC"/>
</dbReference>
<evidence type="ECO:0000259" key="4">
    <source>
        <dbReference type="PROSITE" id="PS50043"/>
    </source>
</evidence>
<dbReference type="SMART" id="SM00421">
    <property type="entry name" value="HTH_LUXR"/>
    <property type="match status" value="1"/>
</dbReference>
<comment type="caution">
    <text evidence="6">The sequence shown here is derived from an EMBL/GenBank/DDBJ whole genome shotgun (WGS) entry which is preliminary data.</text>
</comment>
<dbReference type="PROSITE" id="PS50043">
    <property type="entry name" value="HTH_LUXR_2"/>
    <property type="match status" value="1"/>
</dbReference>
<name>A0ABV6HLP4_9SPHI</name>
<dbReference type="InterPro" id="IPR016032">
    <property type="entry name" value="Sig_transdc_resp-reg_C-effctor"/>
</dbReference>
<keyword evidence="2" id="KW-0238">DNA-binding</keyword>
<dbReference type="Pfam" id="PF00196">
    <property type="entry name" value="GerE"/>
    <property type="match status" value="1"/>
</dbReference>
<proteinExistence type="predicted"/>
<dbReference type="InterPro" id="IPR039420">
    <property type="entry name" value="WalR-like"/>
</dbReference>
<dbReference type="PANTHER" id="PTHR43214">
    <property type="entry name" value="TWO-COMPONENT RESPONSE REGULATOR"/>
    <property type="match status" value="1"/>
</dbReference>
<dbReference type="PROSITE" id="PS50110">
    <property type="entry name" value="RESPONSE_REGULATORY"/>
    <property type="match status" value="1"/>
</dbReference>
<dbReference type="SUPFAM" id="SSF46894">
    <property type="entry name" value="C-terminal effector domain of the bipartite response regulators"/>
    <property type="match status" value="1"/>
</dbReference>
<feature type="domain" description="Response regulatory" evidence="5">
    <location>
        <begin position="3"/>
        <end position="120"/>
    </location>
</feature>
<dbReference type="InterPro" id="IPR001789">
    <property type="entry name" value="Sig_transdc_resp-reg_receiver"/>
</dbReference>
<dbReference type="Pfam" id="PF00072">
    <property type="entry name" value="Response_reg"/>
    <property type="match status" value="1"/>
</dbReference>
<dbReference type="InterPro" id="IPR000792">
    <property type="entry name" value="Tscrpt_reg_LuxR_C"/>
</dbReference>
<dbReference type="SMART" id="SM00448">
    <property type="entry name" value="REC"/>
    <property type="match status" value="1"/>
</dbReference>
<protein>
    <submittedName>
        <fullName evidence="6">Response regulator</fullName>
    </submittedName>
</protein>
<dbReference type="SUPFAM" id="SSF52172">
    <property type="entry name" value="CheY-like"/>
    <property type="match status" value="1"/>
</dbReference>
<keyword evidence="7" id="KW-1185">Reference proteome</keyword>
<dbReference type="InterPro" id="IPR011006">
    <property type="entry name" value="CheY-like_superfamily"/>
</dbReference>
<evidence type="ECO:0000313" key="6">
    <source>
        <dbReference type="EMBL" id="MFC0319514.1"/>
    </source>
</evidence>
<evidence type="ECO:0000256" key="3">
    <source>
        <dbReference type="PROSITE-ProRule" id="PRU00169"/>
    </source>
</evidence>
<evidence type="ECO:0000259" key="5">
    <source>
        <dbReference type="PROSITE" id="PS50110"/>
    </source>
</evidence>
<feature type="domain" description="HTH luxR-type" evidence="4">
    <location>
        <begin position="148"/>
        <end position="213"/>
    </location>
</feature>
<reference evidence="6 7" key="1">
    <citation type="submission" date="2024-09" db="EMBL/GenBank/DDBJ databases">
        <authorList>
            <person name="Sun Q."/>
            <person name="Mori K."/>
        </authorList>
    </citation>
    <scope>NUCLEOTIDE SEQUENCE [LARGE SCALE GENOMIC DNA]</scope>
    <source>
        <strain evidence="6 7">CCM 7765</strain>
    </source>
</reference>
<organism evidence="6 7">
    <name type="scientific">Olivibacter oleidegradans</name>
    <dbReference type="NCBI Taxonomy" id="760123"/>
    <lineage>
        <taxon>Bacteria</taxon>
        <taxon>Pseudomonadati</taxon>
        <taxon>Bacteroidota</taxon>
        <taxon>Sphingobacteriia</taxon>
        <taxon>Sphingobacteriales</taxon>
        <taxon>Sphingobacteriaceae</taxon>
        <taxon>Olivibacter</taxon>
    </lineage>
</organism>
<feature type="modified residue" description="4-aspartylphosphate" evidence="3">
    <location>
        <position position="55"/>
    </location>
</feature>
<evidence type="ECO:0000256" key="1">
    <source>
        <dbReference type="ARBA" id="ARBA00022553"/>
    </source>
</evidence>
<dbReference type="CDD" id="cd06170">
    <property type="entry name" value="LuxR_C_like"/>
    <property type="match status" value="1"/>
</dbReference>
<dbReference type="RefSeq" id="WP_130855892.1">
    <property type="nucleotide sequence ID" value="NZ_JBHLWO010000002.1"/>
</dbReference>
<dbReference type="PRINTS" id="PR00038">
    <property type="entry name" value="HTHLUXR"/>
</dbReference>
<evidence type="ECO:0000256" key="2">
    <source>
        <dbReference type="ARBA" id="ARBA00023125"/>
    </source>
</evidence>
<evidence type="ECO:0000313" key="7">
    <source>
        <dbReference type="Proteomes" id="UP001589774"/>
    </source>
</evidence>
<dbReference type="Gene3D" id="3.40.50.2300">
    <property type="match status" value="1"/>
</dbReference>
<dbReference type="EMBL" id="JBHLWO010000002">
    <property type="protein sequence ID" value="MFC0319514.1"/>
    <property type="molecule type" value="Genomic_DNA"/>
</dbReference>
<sequence>MINIILVDDHHIVRQGIRTLLEIESDITVVGETDQQEELLFLLDERQTVDAIVMDINMPDTDGITLTKHIKNLYPGIHIIVLSMMDHEKYVSQAFEAGATAYLIKNVSRDELLFAIRFAAQGEPYICAEISFKLLRQAMKVVPSSASANATDLQINNREMEVLALTADGFTNQEIAERLFTSKRTVEGYRQSLIEKTGVRNTAALIKYAYQNGILK</sequence>
<dbReference type="CDD" id="cd17535">
    <property type="entry name" value="REC_NarL-like"/>
    <property type="match status" value="1"/>
</dbReference>